<dbReference type="PANTHER" id="PTHR30433:SF4">
    <property type="entry name" value="MOTILITY PROTEIN A"/>
    <property type="match status" value="1"/>
</dbReference>
<gene>
    <name evidence="11" type="primary">motA</name>
    <name evidence="11" type="ORF">F1654_09010</name>
</gene>
<comment type="caution">
    <text evidence="11">The sequence shown here is derived from an EMBL/GenBank/DDBJ whole genome shotgun (WGS) entry which is preliminary data.</text>
</comment>
<feature type="domain" description="Motility protein A N-terminal" evidence="10">
    <location>
        <begin position="4"/>
        <end position="95"/>
    </location>
</feature>
<dbReference type="GO" id="GO:0015031">
    <property type="term" value="P:protein transport"/>
    <property type="evidence" value="ECO:0007669"/>
    <property type="project" value="UniProtKB-KW"/>
</dbReference>
<dbReference type="GO" id="GO:0071978">
    <property type="term" value="P:bacterial-type flagellum-dependent swarming motility"/>
    <property type="evidence" value="ECO:0007669"/>
    <property type="project" value="InterPro"/>
</dbReference>
<reference evidence="11 12" key="1">
    <citation type="submission" date="2019-09" db="EMBL/GenBank/DDBJ databases">
        <authorList>
            <person name="Kevbrin V."/>
            <person name="Grouzdev D.S."/>
        </authorList>
    </citation>
    <scope>NUCLEOTIDE SEQUENCE [LARGE SCALE GENOMIC DNA]</scope>
    <source>
        <strain evidence="11 12">G-192</strain>
    </source>
</reference>
<feature type="transmembrane region" description="Helical" evidence="8">
    <location>
        <begin position="31"/>
        <end position="50"/>
    </location>
</feature>
<keyword evidence="7" id="KW-0813">Transport</keyword>
<proteinExistence type="inferred from homology"/>
<dbReference type="EMBL" id="VWOJ01000002">
    <property type="protein sequence ID" value="KAA5803924.1"/>
    <property type="molecule type" value="Genomic_DNA"/>
</dbReference>
<evidence type="ECO:0000256" key="7">
    <source>
        <dbReference type="RuleBase" id="RU004057"/>
    </source>
</evidence>
<feature type="domain" description="MotA/TolQ/ExbB proton channel" evidence="9">
    <location>
        <begin position="131"/>
        <end position="236"/>
    </location>
</feature>
<accession>A0A5M6ZJK6</accession>
<keyword evidence="11" id="KW-0966">Cell projection</keyword>
<protein>
    <submittedName>
        <fullName evidence="11">Flagellar motor stator protein MotA</fullName>
    </submittedName>
</protein>
<dbReference type="InterPro" id="IPR022522">
    <property type="entry name" value="Flagellar_motor_stator_MotA"/>
</dbReference>
<evidence type="ECO:0000256" key="4">
    <source>
        <dbReference type="ARBA" id="ARBA00022779"/>
    </source>
</evidence>
<keyword evidence="11" id="KW-0282">Flagellum</keyword>
<evidence type="ECO:0000259" key="9">
    <source>
        <dbReference type="Pfam" id="PF01618"/>
    </source>
</evidence>
<keyword evidence="12" id="KW-1185">Reference proteome</keyword>
<dbReference type="InterPro" id="IPR002898">
    <property type="entry name" value="MotA_ExbB_proton_chnl"/>
</dbReference>
<comment type="subcellular location">
    <subcellularLocation>
        <location evidence="1">Cell membrane</location>
        <topology evidence="1">Multi-pass membrane protein</topology>
    </subcellularLocation>
    <subcellularLocation>
        <location evidence="7">Membrane</location>
        <topology evidence="7">Multi-pass membrane protein</topology>
    </subcellularLocation>
</comment>
<keyword evidence="4" id="KW-0283">Flagellar rotation</keyword>
<sequence length="288" mass="31073">MFQIVGVIAVFVLVFGGFMLSGGNFEIILKALPFEMMMIGGAAVGAFLIGNAPKTVMKTLGDFGKIVSGSQWKQQDYVDLLTLLFQLTKTMKTKGVIALETHIEKPHESAIFTAYPRILKDHFAVDFICDTLRMMTMNLEDPHQVEDAMEKQLEKHHHEAAAPAHAVQLMADALPALGIVAAVLGIIKTMGGIDAPPQILGKMIGGALTGTFLGVYLAYGFVGPFATRLQAVYDEEAIFYKIIQNVLVAHLHGNAAQISVEIGRGSVPSAFQPSFLELEEAISSVQAA</sequence>
<dbReference type="GO" id="GO:0005886">
    <property type="term" value="C:plasma membrane"/>
    <property type="evidence" value="ECO:0007669"/>
    <property type="project" value="UniProtKB-SubCell"/>
</dbReference>
<keyword evidence="7" id="KW-0653">Protein transport</keyword>
<dbReference type="NCBIfam" id="TIGR03818">
    <property type="entry name" value="MotA1"/>
    <property type="match status" value="1"/>
</dbReference>
<comment type="similarity">
    <text evidence="7">Belongs to the exbB/tolQ family.</text>
</comment>
<dbReference type="AlphaFoldDB" id="A0A5M6ZJK6"/>
<evidence type="ECO:0000256" key="8">
    <source>
        <dbReference type="SAM" id="Phobius"/>
    </source>
</evidence>
<keyword evidence="2" id="KW-1003">Cell membrane</keyword>
<organism evidence="11 12">
    <name type="scientific">Alkalicaulis satelles</name>
    <dbReference type="NCBI Taxonomy" id="2609175"/>
    <lineage>
        <taxon>Bacteria</taxon>
        <taxon>Pseudomonadati</taxon>
        <taxon>Pseudomonadota</taxon>
        <taxon>Alphaproteobacteria</taxon>
        <taxon>Maricaulales</taxon>
        <taxon>Maricaulaceae</taxon>
        <taxon>Alkalicaulis</taxon>
    </lineage>
</organism>
<dbReference type="InterPro" id="IPR046786">
    <property type="entry name" value="MotA_N"/>
</dbReference>
<dbReference type="PANTHER" id="PTHR30433">
    <property type="entry name" value="CHEMOTAXIS PROTEIN MOTA"/>
    <property type="match status" value="1"/>
</dbReference>
<dbReference type="RefSeq" id="WP_150023191.1">
    <property type="nucleotide sequence ID" value="NZ_VWOJ01000002.1"/>
</dbReference>
<evidence type="ECO:0000313" key="11">
    <source>
        <dbReference type="EMBL" id="KAA5803924.1"/>
    </source>
</evidence>
<evidence type="ECO:0000256" key="1">
    <source>
        <dbReference type="ARBA" id="ARBA00004651"/>
    </source>
</evidence>
<keyword evidence="11" id="KW-0969">Cilium</keyword>
<dbReference type="Pfam" id="PF20560">
    <property type="entry name" value="MotA_N"/>
    <property type="match status" value="1"/>
</dbReference>
<evidence type="ECO:0000256" key="5">
    <source>
        <dbReference type="ARBA" id="ARBA00022989"/>
    </source>
</evidence>
<feature type="transmembrane region" description="Helical" evidence="8">
    <location>
        <begin position="7"/>
        <end position="25"/>
    </location>
</feature>
<evidence type="ECO:0000256" key="6">
    <source>
        <dbReference type="ARBA" id="ARBA00023136"/>
    </source>
</evidence>
<dbReference type="Pfam" id="PF01618">
    <property type="entry name" value="MotA_ExbB"/>
    <property type="match status" value="1"/>
</dbReference>
<evidence type="ECO:0000256" key="3">
    <source>
        <dbReference type="ARBA" id="ARBA00022692"/>
    </source>
</evidence>
<dbReference type="InterPro" id="IPR047055">
    <property type="entry name" value="MotA-like"/>
</dbReference>
<dbReference type="GO" id="GO:0006935">
    <property type="term" value="P:chemotaxis"/>
    <property type="evidence" value="ECO:0007669"/>
    <property type="project" value="InterPro"/>
</dbReference>
<keyword evidence="5 8" id="KW-1133">Transmembrane helix</keyword>
<keyword evidence="3 8" id="KW-0812">Transmembrane</keyword>
<feature type="transmembrane region" description="Helical" evidence="8">
    <location>
        <begin position="199"/>
        <end position="219"/>
    </location>
</feature>
<feature type="transmembrane region" description="Helical" evidence="8">
    <location>
        <begin position="173"/>
        <end position="193"/>
    </location>
</feature>
<name>A0A5M6ZJK6_9PROT</name>
<dbReference type="Proteomes" id="UP000325122">
    <property type="component" value="Unassembled WGS sequence"/>
</dbReference>
<evidence type="ECO:0000313" key="12">
    <source>
        <dbReference type="Proteomes" id="UP000325122"/>
    </source>
</evidence>
<evidence type="ECO:0000259" key="10">
    <source>
        <dbReference type="Pfam" id="PF20560"/>
    </source>
</evidence>
<evidence type="ECO:0000256" key="2">
    <source>
        <dbReference type="ARBA" id="ARBA00022475"/>
    </source>
</evidence>
<keyword evidence="6 8" id="KW-0472">Membrane</keyword>